<accession>A0A9D1NER4</accession>
<reference evidence="1" key="2">
    <citation type="journal article" date="2021" name="PeerJ">
        <title>Extensive microbial diversity within the chicken gut microbiome revealed by metagenomics and culture.</title>
        <authorList>
            <person name="Gilroy R."/>
            <person name="Ravi A."/>
            <person name="Getino M."/>
            <person name="Pursley I."/>
            <person name="Horton D.L."/>
            <person name="Alikhan N.F."/>
            <person name="Baker D."/>
            <person name="Gharbi K."/>
            <person name="Hall N."/>
            <person name="Watson M."/>
            <person name="Adriaenssens E.M."/>
            <person name="Foster-Nyarko E."/>
            <person name="Jarju S."/>
            <person name="Secka A."/>
            <person name="Antonio M."/>
            <person name="Oren A."/>
            <person name="Chaudhuri R.R."/>
            <person name="La Ragione R."/>
            <person name="Hildebrand F."/>
            <person name="Pallen M.J."/>
        </authorList>
    </citation>
    <scope>NUCLEOTIDE SEQUENCE</scope>
    <source>
        <strain evidence="1">CHK186-9395</strain>
    </source>
</reference>
<evidence type="ECO:0000313" key="1">
    <source>
        <dbReference type="EMBL" id="HIV01128.1"/>
    </source>
</evidence>
<dbReference type="Proteomes" id="UP000886861">
    <property type="component" value="Unassembled WGS sequence"/>
</dbReference>
<organism evidence="1 2">
    <name type="scientific">Candidatus Caccopulliclostridium gallistercoris</name>
    <dbReference type="NCBI Taxonomy" id="2840719"/>
    <lineage>
        <taxon>Bacteria</taxon>
        <taxon>Bacillati</taxon>
        <taxon>Bacillota</taxon>
        <taxon>Clostridia</taxon>
        <taxon>Candidatus Caccopulliclostridium</taxon>
    </lineage>
</organism>
<gene>
    <name evidence="1" type="ORF">IAA62_01030</name>
</gene>
<dbReference type="EMBL" id="DVOJ01000004">
    <property type="protein sequence ID" value="HIV01128.1"/>
    <property type="molecule type" value="Genomic_DNA"/>
</dbReference>
<evidence type="ECO:0000313" key="2">
    <source>
        <dbReference type="Proteomes" id="UP000886861"/>
    </source>
</evidence>
<sequence>MKKFKLISSITVIVLVLAVICLGIVMAIFPQNGITNSVTFLPEQNIEMNVVCEATWAIGGETGGKDPSITISIDAEGNIHPSNRWDAPDINFNNVIPDTNEVVMTFSFTNTSSDPNNVLNISFRDIVSDSKNTLYASDPRFTAEVQVEDGERTVVAADQENGADVVLEVPSGQTATLNIYYILHRQNENINVNQNIQINIGVVDGAEQN</sequence>
<reference evidence="1" key="1">
    <citation type="submission" date="2020-10" db="EMBL/GenBank/DDBJ databases">
        <authorList>
            <person name="Gilroy R."/>
        </authorList>
    </citation>
    <scope>NUCLEOTIDE SEQUENCE</scope>
    <source>
        <strain evidence="1">CHK186-9395</strain>
    </source>
</reference>
<dbReference type="AlphaFoldDB" id="A0A9D1NER4"/>
<name>A0A9D1NER4_9FIRM</name>
<comment type="caution">
    <text evidence="1">The sequence shown here is derived from an EMBL/GenBank/DDBJ whole genome shotgun (WGS) entry which is preliminary data.</text>
</comment>
<protein>
    <submittedName>
        <fullName evidence="1">Uncharacterized protein</fullName>
    </submittedName>
</protein>
<proteinExistence type="predicted"/>